<evidence type="ECO:0000256" key="2">
    <source>
        <dbReference type="ARBA" id="ARBA00023002"/>
    </source>
</evidence>
<dbReference type="Proteomes" id="UP000005038">
    <property type="component" value="Unassembled WGS sequence"/>
</dbReference>
<evidence type="ECO:0000256" key="3">
    <source>
        <dbReference type="ARBA" id="ARBA00023027"/>
    </source>
</evidence>
<dbReference type="InterPro" id="IPR020904">
    <property type="entry name" value="Sc_DH/Rdtase_CS"/>
</dbReference>
<dbReference type="PRINTS" id="PR00081">
    <property type="entry name" value="GDHRDH"/>
</dbReference>
<dbReference type="FunFam" id="3.40.50.720:FF:000084">
    <property type="entry name" value="Short-chain dehydrogenase reductase"/>
    <property type="match status" value="1"/>
</dbReference>
<dbReference type="EMBL" id="BAFB01000153">
    <property type="protein sequence ID" value="GAB35297.1"/>
    <property type="molecule type" value="Genomic_DNA"/>
</dbReference>
<evidence type="ECO:0000256" key="1">
    <source>
        <dbReference type="ARBA" id="ARBA00006484"/>
    </source>
</evidence>
<dbReference type="PRINTS" id="PR00080">
    <property type="entry name" value="SDRFAMILY"/>
</dbReference>
<name>H5TP89_GORO1</name>
<dbReference type="SUPFAM" id="SSF51735">
    <property type="entry name" value="NAD(P)-binding Rossmann-fold domains"/>
    <property type="match status" value="1"/>
</dbReference>
<gene>
    <name evidence="5" type="ORF">GOOTI_153_00070</name>
</gene>
<evidence type="ECO:0000259" key="4">
    <source>
        <dbReference type="SMART" id="SM00822"/>
    </source>
</evidence>
<keyword evidence="6" id="KW-1185">Reference proteome</keyword>
<dbReference type="GO" id="GO:0016491">
    <property type="term" value="F:oxidoreductase activity"/>
    <property type="evidence" value="ECO:0007669"/>
    <property type="project" value="UniProtKB-KW"/>
</dbReference>
<sequence length="257" mass="26964">MTGTTVQDITGAAGTVVVTGGGRGLGYAIAEKLGRDGHRVVIAERNPDTAAAAEKSLCANGFDAVAVVTDIADVASVCALAERLERSGDQVVGLVNNAAIADGVGGATFFELADDEFDRLTNVNIRGTWSVTKYLWPLLSASQGAIVNIASDVAMYGSPRLVHYVSSKAAVIGMTRSMARDAGEYGVRVNAVAPGLIRVEATTTVPDERYRTYSEGRALKREQTPEDVAGVVRFLLSDDAAFVTGQTIVCDGGFIFR</sequence>
<dbReference type="OrthoDB" id="517007at2"/>
<dbReference type="RefSeq" id="WP_007239520.1">
    <property type="nucleotide sequence ID" value="NZ_BAFB01000153.1"/>
</dbReference>
<dbReference type="Pfam" id="PF13561">
    <property type="entry name" value="adh_short_C2"/>
    <property type="match status" value="1"/>
</dbReference>
<keyword evidence="2" id="KW-0560">Oxidoreductase</keyword>
<organism evidence="5 6">
    <name type="scientific">Gordonia otitidis (strain DSM 44809 / CCUG 52243 / JCM 12355 / NBRC 100426 / IFM 10032)</name>
    <dbReference type="NCBI Taxonomy" id="1108044"/>
    <lineage>
        <taxon>Bacteria</taxon>
        <taxon>Bacillati</taxon>
        <taxon>Actinomycetota</taxon>
        <taxon>Actinomycetes</taxon>
        <taxon>Mycobacteriales</taxon>
        <taxon>Gordoniaceae</taxon>
        <taxon>Gordonia</taxon>
    </lineage>
</organism>
<dbReference type="PANTHER" id="PTHR24321:SF8">
    <property type="entry name" value="ESTRADIOL 17-BETA-DEHYDROGENASE 8-RELATED"/>
    <property type="match status" value="1"/>
</dbReference>
<evidence type="ECO:0000313" key="5">
    <source>
        <dbReference type="EMBL" id="GAB35297.1"/>
    </source>
</evidence>
<dbReference type="PANTHER" id="PTHR24321">
    <property type="entry name" value="DEHYDROGENASES, SHORT CHAIN"/>
    <property type="match status" value="1"/>
</dbReference>
<protein>
    <submittedName>
        <fullName evidence="5">Oxidoreductase</fullName>
    </submittedName>
</protein>
<feature type="domain" description="Ketoreductase" evidence="4">
    <location>
        <begin position="14"/>
        <end position="195"/>
    </location>
</feature>
<proteinExistence type="inferred from homology"/>
<keyword evidence="3" id="KW-0520">NAD</keyword>
<dbReference type="CDD" id="cd05233">
    <property type="entry name" value="SDR_c"/>
    <property type="match status" value="1"/>
</dbReference>
<dbReference type="InterPro" id="IPR057326">
    <property type="entry name" value="KR_dom"/>
</dbReference>
<comment type="caution">
    <text evidence="5">The sequence shown here is derived from an EMBL/GenBank/DDBJ whole genome shotgun (WGS) entry which is preliminary data.</text>
</comment>
<dbReference type="SMART" id="SM00822">
    <property type="entry name" value="PKS_KR"/>
    <property type="match status" value="1"/>
</dbReference>
<accession>H5TP89</accession>
<dbReference type="AlphaFoldDB" id="H5TP89"/>
<dbReference type="InterPro" id="IPR002347">
    <property type="entry name" value="SDR_fam"/>
</dbReference>
<dbReference type="Gene3D" id="3.40.50.720">
    <property type="entry name" value="NAD(P)-binding Rossmann-like Domain"/>
    <property type="match status" value="1"/>
</dbReference>
<dbReference type="STRING" id="1108044.GOOTI_153_00070"/>
<dbReference type="InterPro" id="IPR036291">
    <property type="entry name" value="NAD(P)-bd_dom_sf"/>
</dbReference>
<comment type="similarity">
    <text evidence="1">Belongs to the short-chain dehydrogenases/reductases (SDR) family.</text>
</comment>
<evidence type="ECO:0000313" key="6">
    <source>
        <dbReference type="Proteomes" id="UP000005038"/>
    </source>
</evidence>
<dbReference type="PROSITE" id="PS00061">
    <property type="entry name" value="ADH_SHORT"/>
    <property type="match status" value="1"/>
</dbReference>
<reference evidence="5" key="1">
    <citation type="submission" date="2012-02" db="EMBL/GenBank/DDBJ databases">
        <title>Whole genome shotgun sequence of Gordonia otitidis NBRC 100426.</title>
        <authorList>
            <person name="Yoshida I."/>
            <person name="Hosoyama A."/>
            <person name="Tsuchikane K."/>
            <person name="Katsumata H."/>
            <person name="Yamazaki S."/>
            <person name="Fujita N."/>
        </authorList>
    </citation>
    <scope>NUCLEOTIDE SEQUENCE [LARGE SCALE GENOMIC DNA]</scope>
    <source>
        <strain evidence="5">NBRC 100426</strain>
    </source>
</reference>